<name>A0ABS4P634_9GAMM</name>
<reference evidence="3 4" key="1">
    <citation type="submission" date="2021-03" db="EMBL/GenBank/DDBJ databases">
        <authorList>
            <person name="D'Agostino P."/>
            <person name="Huntemann M."/>
            <person name="Clum A."/>
            <person name="Spunde A."/>
            <person name="Palaniappan K."/>
            <person name="Ritter S."/>
            <person name="Mikhailova N."/>
            <person name="Chen I.-M."/>
            <person name="Stamatis D."/>
            <person name="Reddy T."/>
            <person name="O'Malley R."/>
            <person name="Daum C."/>
            <person name="Shapiro N."/>
            <person name="Ivanova N."/>
            <person name="Kyrpides N."/>
            <person name="Woyke T."/>
        </authorList>
    </citation>
    <scope>NUCLEOTIDE SEQUENCE [LARGE SCALE GENOMIC DNA]</scope>
    <source>
        <strain evidence="3 4">WS4403</strain>
    </source>
</reference>
<organism evidence="3 4">
    <name type="scientific">Winslowiella toletana</name>
    <dbReference type="NCBI Taxonomy" id="92490"/>
    <lineage>
        <taxon>Bacteria</taxon>
        <taxon>Pseudomonadati</taxon>
        <taxon>Pseudomonadota</taxon>
        <taxon>Gammaproteobacteria</taxon>
        <taxon>Enterobacterales</taxon>
        <taxon>Erwiniaceae</taxon>
        <taxon>Winslowiella</taxon>
    </lineage>
</organism>
<keyword evidence="2" id="KW-0812">Transmembrane</keyword>
<comment type="caution">
    <text evidence="3">The sequence shown here is derived from an EMBL/GenBank/DDBJ whole genome shotgun (WGS) entry which is preliminary data.</text>
</comment>
<dbReference type="SUPFAM" id="SSF54523">
    <property type="entry name" value="Pili subunits"/>
    <property type="match status" value="1"/>
</dbReference>
<sequence>MKTKNSQGYTLPELLIVLMIAGILGVSAMAGWVRWQQQQRLAETAQQIQHFLHQLRAWANWHNSEQVLWLKPGARWCLGSGVMPAGACESGRRDQLIAPHADVQLLNLTQGMGFYGKRNVARAGNIEFANGAGNWRIIVSARARIRLCKAEEQGNCQ</sequence>
<keyword evidence="2" id="KW-0472">Membrane</keyword>
<protein>
    <submittedName>
        <fullName evidence="3">Prepilin peptidase dependent protein A</fullName>
    </submittedName>
</protein>
<feature type="transmembrane region" description="Helical" evidence="2">
    <location>
        <begin position="14"/>
        <end position="33"/>
    </location>
</feature>
<evidence type="ECO:0000313" key="4">
    <source>
        <dbReference type="Proteomes" id="UP001195624"/>
    </source>
</evidence>
<comment type="subcellular location">
    <subcellularLocation>
        <location evidence="1">Membrane</location>
        <topology evidence="1">Single-pass membrane protein</topology>
    </subcellularLocation>
</comment>
<dbReference type="PROSITE" id="PS00409">
    <property type="entry name" value="PROKAR_NTER_METHYL"/>
    <property type="match status" value="1"/>
</dbReference>
<dbReference type="NCBIfam" id="NF007800">
    <property type="entry name" value="PRK10506.1"/>
    <property type="match status" value="1"/>
</dbReference>
<dbReference type="NCBIfam" id="TIGR02532">
    <property type="entry name" value="IV_pilin_GFxxxE"/>
    <property type="match status" value="1"/>
</dbReference>
<evidence type="ECO:0000256" key="1">
    <source>
        <dbReference type="ARBA" id="ARBA00004167"/>
    </source>
</evidence>
<gene>
    <name evidence="3" type="ORF">J2125_001299</name>
</gene>
<evidence type="ECO:0000256" key="2">
    <source>
        <dbReference type="SAM" id="Phobius"/>
    </source>
</evidence>
<dbReference type="InterPro" id="IPR045584">
    <property type="entry name" value="Pilin-like"/>
</dbReference>
<dbReference type="EMBL" id="JAGGMQ010000001">
    <property type="protein sequence ID" value="MBP2168107.1"/>
    <property type="molecule type" value="Genomic_DNA"/>
</dbReference>
<keyword evidence="4" id="KW-1185">Reference proteome</keyword>
<reference evidence="4" key="2">
    <citation type="submission" date="2023-07" db="EMBL/GenBank/DDBJ databases">
        <title>Genome mining of underrepresented organisms for secondary metabolites.</title>
        <authorList>
            <person name="D'Agostino P.M."/>
        </authorList>
    </citation>
    <scope>NUCLEOTIDE SEQUENCE [LARGE SCALE GENOMIC DNA]</scope>
    <source>
        <strain evidence="4">WS4403</strain>
    </source>
</reference>
<dbReference type="RefSeq" id="WP_017803575.1">
    <property type="nucleotide sequence ID" value="NZ_JAGGMQ010000001.1"/>
</dbReference>
<keyword evidence="2" id="KW-1133">Transmembrane helix</keyword>
<accession>A0ABS4P634</accession>
<dbReference type="Pfam" id="PF07963">
    <property type="entry name" value="N_methyl"/>
    <property type="match status" value="1"/>
</dbReference>
<dbReference type="InterPro" id="IPR012902">
    <property type="entry name" value="N_methyl_site"/>
</dbReference>
<dbReference type="Proteomes" id="UP001195624">
    <property type="component" value="Unassembled WGS sequence"/>
</dbReference>
<evidence type="ECO:0000313" key="3">
    <source>
        <dbReference type="EMBL" id="MBP2168107.1"/>
    </source>
</evidence>
<proteinExistence type="predicted"/>